<dbReference type="OrthoDB" id="8174569at2759"/>
<dbReference type="InterPro" id="IPR007479">
    <property type="entry name" value="ISC_FeS_clus_asmbl_IscsX"/>
</dbReference>
<keyword evidence="2" id="KW-1185">Reference proteome</keyword>
<proteinExistence type="predicted"/>
<dbReference type="AlphaFoldDB" id="A0A8S4QJE2"/>
<dbReference type="SUPFAM" id="SSF140319">
    <property type="entry name" value="IscX-like"/>
    <property type="match status" value="1"/>
</dbReference>
<dbReference type="GO" id="GO:0005829">
    <property type="term" value="C:cytosol"/>
    <property type="evidence" value="ECO:0007669"/>
    <property type="project" value="TreeGrafter"/>
</dbReference>
<name>A0A8S4QJE2_9NEOP</name>
<accession>A0A8S4QJE2</accession>
<dbReference type="PANTHER" id="PTHR37532:SF1">
    <property type="entry name" value="PROTEIN ISCX"/>
    <property type="match status" value="1"/>
</dbReference>
<dbReference type="GO" id="GO:0008198">
    <property type="term" value="F:ferrous iron binding"/>
    <property type="evidence" value="ECO:0007669"/>
    <property type="project" value="TreeGrafter"/>
</dbReference>
<evidence type="ECO:0000313" key="1">
    <source>
        <dbReference type="EMBL" id="CAH2210623.1"/>
    </source>
</evidence>
<dbReference type="EMBL" id="CAKXAJ010007913">
    <property type="protein sequence ID" value="CAH2210623.1"/>
    <property type="molecule type" value="Genomic_DNA"/>
</dbReference>
<dbReference type="NCBIfam" id="TIGR03412">
    <property type="entry name" value="iscX_yfhJ"/>
    <property type="match status" value="1"/>
</dbReference>
<dbReference type="PIRSF" id="PIRSF039003">
    <property type="entry name" value="IscX"/>
    <property type="match status" value="1"/>
</dbReference>
<evidence type="ECO:0000313" key="2">
    <source>
        <dbReference type="Proteomes" id="UP000838756"/>
    </source>
</evidence>
<dbReference type="Proteomes" id="UP000838756">
    <property type="component" value="Unassembled WGS sequence"/>
</dbReference>
<gene>
    <name evidence="1" type="primary">jg7799</name>
    <name evidence="1" type="ORF">PAEG_LOCUS2513</name>
</gene>
<dbReference type="GO" id="GO:0016226">
    <property type="term" value="P:iron-sulfur cluster assembly"/>
    <property type="evidence" value="ECO:0007669"/>
    <property type="project" value="InterPro"/>
</dbReference>
<dbReference type="PANTHER" id="PTHR37532">
    <property type="entry name" value="PROTEIN ISCX"/>
    <property type="match status" value="1"/>
</dbReference>
<dbReference type="InterPro" id="IPR036762">
    <property type="entry name" value="IscX-like_sf"/>
</dbReference>
<comment type="caution">
    <text evidence="1">The sequence shown here is derived from an EMBL/GenBank/DDBJ whole genome shotgun (WGS) entry which is preliminary data.</text>
</comment>
<dbReference type="Pfam" id="PF04384">
    <property type="entry name" value="Fe-S_assembly"/>
    <property type="match status" value="1"/>
</dbReference>
<sequence length="74" mass="8696">MGTSLIYQKSMKWLDIEDIAEALEEKFPNKDIISIRFTELKKKILGLKEFDDDEKYCNEKILEAIQAAWIAERS</sequence>
<protein>
    <submittedName>
        <fullName evidence="1">Jg7799 protein</fullName>
    </submittedName>
</protein>
<dbReference type="Gene3D" id="1.10.10.600">
    <property type="entry name" value="IscX-like"/>
    <property type="match status" value="1"/>
</dbReference>
<organism evidence="1 2">
    <name type="scientific">Pararge aegeria aegeria</name>
    <dbReference type="NCBI Taxonomy" id="348720"/>
    <lineage>
        <taxon>Eukaryota</taxon>
        <taxon>Metazoa</taxon>
        <taxon>Ecdysozoa</taxon>
        <taxon>Arthropoda</taxon>
        <taxon>Hexapoda</taxon>
        <taxon>Insecta</taxon>
        <taxon>Pterygota</taxon>
        <taxon>Neoptera</taxon>
        <taxon>Endopterygota</taxon>
        <taxon>Lepidoptera</taxon>
        <taxon>Glossata</taxon>
        <taxon>Ditrysia</taxon>
        <taxon>Papilionoidea</taxon>
        <taxon>Nymphalidae</taxon>
        <taxon>Satyrinae</taxon>
        <taxon>Satyrini</taxon>
        <taxon>Parargina</taxon>
        <taxon>Pararge</taxon>
    </lineage>
</organism>
<reference evidence="1" key="1">
    <citation type="submission" date="2022-03" db="EMBL/GenBank/DDBJ databases">
        <authorList>
            <person name="Lindestad O."/>
        </authorList>
    </citation>
    <scope>NUCLEOTIDE SEQUENCE</scope>
</reference>